<proteinExistence type="predicted"/>
<sequence>MFCFWFFMLTCLITVCLCVQLDVCVCGSWEQPCGVLDNDVDVVCYPSEFRRCTGAILWITVIEVPHRISAIETVLTKGHRKISVL</sequence>
<reference evidence="2" key="1">
    <citation type="submission" date="2019-12" db="EMBL/GenBank/DDBJ databases">
        <title>An insight into the sialome of adult female Ixodes ricinus ticks feeding for 6 days.</title>
        <authorList>
            <person name="Perner J."/>
            <person name="Ribeiro J.M.C."/>
        </authorList>
    </citation>
    <scope>NUCLEOTIDE SEQUENCE</scope>
    <source>
        <strain evidence="2">Semi-engorged</strain>
        <tissue evidence="2">Salivary glands</tissue>
    </source>
</reference>
<organism evidence="2">
    <name type="scientific">Ixodes ricinus</name>
    <name type="common">Common tick</name>
    <name type="synonym">Acarus ricinus</name>
    <dbReference type="NCBI Taxonomy" id="34613"/>
    <lineage>
        <taxon>Eukaryota</taxon>
        <taxon>Metazoa</taxon>
        <taxon>Ecdysozoa</taxon>
        <taxon>Arthropoda</taxon>
        <taxon>Chelicerata</taxon>
        <taxon>Arachnida</taxon>
        <taxon>Acari</taxon>
        <taxon>Parasitiformes</taxon>
        <taxon>Ixodida</taxon>
        <taxon>Ixodoidea</taxon>
        <taxon>Ixodidae</taxon>
        <taxon>Ixodinae</taxon>
        <taxon>Ixodes</taxon>
    </lineage>
</organism>
<feature type="signal peptide" evidence="1">
    <location>
        <begin position="1"/>
        <end position="18"/>
    </location>
</feature>
<dbReference type="EMBL" id="GIFC01003143">
    <property type="protein sequence ID" value="MXU85226.1"/>
    <property type="molecule type" value="Transcribed_RNA"/>
</dbReference>
<evidence type="ECO:0000313" key="2">
    <source>
        <dbReference type="EMBL" id="MXU85226.1"/>
    </source>
</evidence>
<protein>
    <submittedName>
        <fullName evidence="2">Putative secreted protein</fullName>
    </submittedName>
</protein>
<name>A0A6B0UAQ7_IXORI</name>
<keyword evidence="1" id="KW-0732">Signal</keyword>
<accession>A0A6B0UAQ7</accession>
<evidence type="ECO:0000256" key="1">
    <source>
        <dbReference type="SAM" id="SignalP"/>
    </source>
</evidence>
<feature type="chain" id="PRO_5025391693" evidence="1">
    <location>
        <begin position="19"/>
        <end position="85"/>
    </location>
</feature>
<dbReference type="AlphaFoldDB" id="A0A6B0UAQ7"/>